<sequence length="183" mass="20812">MVEADDHTNNIVYRRDCEDPNPHQQHRRPDPNPKETKVNIVYRGDSEDLNPHQQPHKHDPNPKETEVNIIYKGDSEDPNPYQQPNRPDPNTKETEFTERGGSDLQFRNRRYDKKISNRLVTNGKKTAQKKGGLKALQVLASVLLSHMGKTGAKDLLTMIAIAIKVWAKAANPFGCLTYMKSTT</sequence>
<keyword evidence="3" id="KW-1185">Reference proteome</keyword>
<dbReference type="OrthoDB" id="1731818at2759"/>
<evidence type="ECO:0000313" key="3">
    <source>
        <dbReference type="Proteomes" id="UP000657918"/>
    </source>
</evidence>
<protein>
    <submittedName>
        <fullName evidence="2">Uncharacterized protein</fullName>
    </submittedName>
</protein>
<dbReference type="Proteomes" id="UP000657918">
    <property type="component" value="Unassembled WGS sequence"/>
</dbReference>
<feature type="region of interest" description="Disordered" evidence="1">
    <location>
        <begin position="1"/>
        <end position="103"/>
    </location>
</feature>
<feature type="compositionally biased region" description="Basic and acidic residues" evidence="1">
    <location>
        <begin position="44"/>
        <end position="66"/>
    </location>
</feature>
<evidence type="ECO:0000256" key="1">
    <source>
        <dbReference type="SAM" id="MobiDB-lite"/>
    </source>
</evidence>
<comment type="caution">
    <text evidence="2">The sequence shown here is derived from an EMBL/GenBank/DDBJ whole genome shotgun (WGS) entry which is preliminary data.</text>
</comment>
<feature type="compositionally biased region" description="Basic and acidic residues" evidence="1">
    <location>
        <begin position="89"/>
        <end position="101"/>
    </location>
</feature>
<evidence type="ECO:0000313" key="2">
    <source>
        <dbReference type="EMBL" id="KAF9678699.1"/>
    </source>
</evidence>
<accession>A0A835JZJ4</accession>
<dbReference type="AlphaFoldDB" id="A0A835JZJ4"/>
<name>A0A835JZJ4_9ROSI</name>
<feature type="compositionally biased region" description="Basic and acidic residues" evidence="1">
    <location>
        <begin position="1"/>
        <end position="37"/>
    </location>
</feature>
<proteinExistence type="predicted"/>
<gene>
    <name evidence="2" type="ORF">SADUNF_Sadunf07G0062200</name>
</gene>
<dbReference type="EMBL" id="JADGMS010000007">
    <property type="protein sequence ID" value="KAF9678699.1"/>
    <property type="molecule type" value="Genomic_DNA"/>
</dbReference>
<reference evidence="2 3" key="1">
    <citation type="submission" date="2020-10" db="EMBL/GenBank/DDBJ databases">
        <title>Plant Genome Project.</title>
        <authorList>
            <person name="Zhang R.-G."/>
        </authorList>
    </citation>
    <scope>NUCLEOTIDE SEQUENCE [LARGE SCALE GENOMIC DNA]</scope>
    <source>
        <strain evidence="2">FAFU-HL-1</strain>
        <tissue evidence="2">Leaf</tissue>
    </source>
</reference>
<organism evidence="2 3">
    <name type="scientific">Salix dunnii</name>
    <dbReference type="NCBI Taxonomy" id="1413687"/>
    <lineage>
        <taxon>Eukaryota</taxon>
        <taxon>Viridiplantae</taxon>
        <taxon>Streptophyta</taxon>
        <taxon>Embryophyta</taxon>
        <taxon>Tracheophyta</taxon>
        <taxon>Spermatophyta</taxon>
        <taxon>Magnoliopsida</taxon>
        <taxon>eudicotyledons</taxon>
        <taxon>Gunneridae</taxon>
        <taxon>Pentapetalae</taxon>
        <taxon>rosids</taxon>
        <taxon>fabids</taxon>
        <taxon>Malpighiales</taxon>
        <taxon>Salicaceae</taxon>
        <taxon>Saliceae</taxon>
        <taxon>Salix</taxon>
    </lineage>
</organism>